<feature type="region of interest" description="Disordered" evidence="1">
    <location>
        <begin position="91"/>
        <end position="112"/>
    </location>
</feature>
<organism evidence="2 3">
    <name type="scientific">Novosphingobium guangzhouense</name>
    <dbReference type="NCBI Taxonomy" id="1850347"/>
    <lineage>
        <taxon>Bacteria</taxon>
        <taxon>Pseudomonadati</taxon>
        <taxon>Pseudomonadota</taxon>
        <taxon>Alphaproteobacteria</taxon>
        <taxon>Sphingomonadales</taxon>
        <taxon>Sphingomonadaceae</taxon>
        <taxon>Novosphingobium</taxon>
    </lineage>
</organism>
<dbReference type="EMBL" id="LYMM01000043">
    <property type="protein sequence ID" value="PNU03777.1"/>
    <property type="molecule type" value="Genomic_DNA"/>
</dbReference>
<reference evidence="2 3" key="1">
    <citation type="submission" date="2016-05" db="EMBL/GenBank/DDBJ databases">
        <title>Complete genome sequence of Novosphingobium guangzhouense SA925(T).</title>
        <authorList>
            <person name="Sha S."/>
        </authorList>
    </citation>
    <scope>NUCLEOTIDE SEQUENCE [LARGE SCALE GENOMIC DNA]</scope>
    <source>
        <strain evidence="2 3">SA925</strain>
    </source>
</reference>
<protein>
    <submittedName>
        <fullName evidence="2">Uncharacterized protein</fullName>
    </submittedName>
</protein>
<evidence type="ECO:0000313" key="2">
    <source>
        <dbReference type="EMBL" id="PNU03777.1"/>
    </source>
</evidence>
<proteinExistence type="predicted"/>
<dbReference type="Proteomes" id="UP000236327">
    <property type="component" value="Unassembled WGS sequence"/>
</dbReference>
<dbReference type="AlphaFoldDB" id="A0A2K2FY98"/>
<accession>A0A2K2FY98</accession>
<evidence type="ECO:0000256" key="1">
    <source>
        <dbReference type="SAM" id="MobiDB-lite"/>
    </source>
</evidence>
<name>A0A2K2FY98_9SPHN</name>
<evidence type="ECO:0000313" key="3">
    <source>
        <dbReference type="Proteomes" id="UP000236327"/>
    </source>
</evidence>
<gene>
    <name evidence="2" type="ORF">A8V01_22210</name>
</gene>
<comment type="caution">
    <text evidence="2">The sequence shown here is derived from an EMBL/GenBank/DDBJ whole genome shotgun (WGS) entry which is preliminary data.</text>
</comment>
<sequence>MILPCFGIAAGMAKADDTDGMNAERRTWLRDVANENIEPNAWSNRVRQLAADLLDGAGGLRADPQGSAVVLGTDLVLRKRRPDAFVTVRASFGGTAKGPDDGPALFPQPRRG</sequence>
<keyword evidence="3" id="KW-1185">Reference proteome</keyword>